<dbReference type="InterPro" id="IPR058922">
    <property type="entry name" value="WHD_DRP"/>
</dbReference>
<dbReference type="InterPro" id="IPR002182">
    <property type="entry name" value="NB-ARC"/>
</dbReference>
<evidence type="ECO:0000256" key="2">
    <source>
        <dbReference type="ARBA" id="ARBA00022614"/>
    </source>
</evidence>
<gene>
    <name evidence="10" type="ORF">CB5_LOCUS26106</name>
</gene>
<reference evidence="10" key="1">
    <citation type="submission" date="2020-07" db="EMBL/GenBank/DDBJ databases">
        <authorList>
            <person name="Lin J."/>
        </authorList>
    </citation>
    <scope>NUCLEOTIDE SEQUENCE</scope>
</reference>
<evidence type="ECO:0000259" key="8">
    <source>
        <dbReference type="Pfam" id="PF23559"/>
    </source>
</evidence>
<dbReference type="GO" id="GO:0002758">
    <property type="term" value="P:innate immune response-activating signaling pathway"/>
    <property type="evidence" value="ECO:0007669"/>
    <property type="project" value="UniProtKB-ARBA"/>
</dbReference>
<dbReference type="Pfam" id="PF23598">
    <property type="entry name" value="LRR_14"/>
    <property type="match status" value="1"/>
</dbReference>
<name>A0A6V7QJ85_ANACO</name>
<dbReference type="PANTHER" id="PTHR23155">
    <property type="entry name" value="DISEASE RESISTANCE PROTEIN RP"/>
    <property type="match status" value="1"/>
</dbReference>
<evidence type="ECO:0000256" key="4">
    <source>
        <dbReference type="ARBA" id="ARBA00022741"/>
    </source>
</evidence>
<dbReference type="GO" id="GO:0042742">
    <property type="term" value="P:defense response to bacterium"/>
    <property type="evidence" value="ECO:0007669"/>
    <property type="project" value="UniProtKB-ARBA"/>
</dbReference>
<dbReference type="InterPro" id="IPR032675">
    <property type="entry name" value="LRR_dom_sf"/>
</dbReference>
<dbReference type="Pfam" id="PF00931">
    <property type="entry name" value="NB-ARC"/>
    <property type="match status" value="1"/>
</dbReference>
<dbReference type="AlphaFoldDB" id="A0A6V7QJ85"/>
<evidence type="ECO:0000259" key="6">
    <source>
        <dbReference type="Pfam" id="PF00931"/>
    </source>
</evidence>
<dbReference type="EMBL" id="LR862136">
    <property type="protein sequence ID" value="CAD1842895.1"/>
    <property type="molecule type" value="Genomic_DNA"/>
</dbReference>
<keyword evidence="2" id="KW-0433">Leucine-rich repeat</keyword>
<comment type="similarity">
    <text evidence="1">Belongs to the disease resistance NB-LRR family.</text>
</comment>
<dbReference type="SUPFAM" id="SSF52058">
    <property type="entry name" value="L domain-like"/>
    <property type="match status" value="1"/>
</dbReference>
<dbReference type="PANTHER" id="PTHR23155:SF1058">
    <property type="entry name" value="OS11G0668100 PROTEIN"/>
    <property type="match status" value="1"/>
</dbReference>
<evidence type="ECO:0000313" key="10">
    <source>
        <dbReference type="EMBL" id="CAD1842895.1"/>
    </source>
</evidence>
<dbReference type="Pfam" id="PF23559">
    <property type="entry name" value="WHD_DRP"/>
    <property type="match status" value="1"/>
</dbReference>
<sequence>MAEAVALAGFKWLVSPIITNLISKGYAYLDMDVAEKMQDLENIIIPQMEILIEVAENSPHKARLHGWMKSLEEAVYEAEDVLDLHCYYLLKQKVRRSAGGITVRLESLPFIRKLSKRFAFGPKNIKLKQALMNLENVAAKAKEFLPFLSIGVSNIRGSEATNESGRRVTTSLLTHTVFGRDKDRDHIIDLLRETVGLEHESSFAKSYTIVAIVENGCRKLTSKMVESAASGKECPHLNNLDTLQMELTKLLKLKKFLLVLDDIWNVDDKQWELLLAPLSVGNRGSKILLTTRMKGAAELLGTKHFIQLEELEQSDFVSLFMYYAFGDAKIDDNTLCKQLEGVVKENASKLHGSPLAAKMVGGQLCRRLDANFWKSILNRDLLKDTMKSLLWSYQNLDAHLQRCFSYCSLFCKGDLILRQCLIHLWIAEGFIKTRDESKQMEDVAKEYIDDLVSISFFQPSSAYDDSYVMHDLLHDLAEMVSKDQCFRVEGSLTKEIPREIRHLSLIMDRPSDVKKKICSLRNLRTLIFVGNIDDDCIDDLLRDIFGQLKKLRVVDLSSCEVRRLPKSIGGLKLLRHLDLRKSSFEFLPKSISTLYHLEFVFLNCTSVWKGLTHLINLRHMGCFDGKLERVPRIGMLTALQNLRSFQVKKKKGYELKQLEKLTELQESLHILGLEDVEGKAEALEAKLKDKKGIEKLRLEWSTSGSNMPKLDGRRSMPLTQS</sequence>
<keyword evidence="3" id="KW-0677">Repeat</keyword>
<evidence type="ECO:0000256" key="1">
    <source>
        <dbReference type="ARBA" id="ARBA00008894"/>
    </source>
</evidence>
<feature type="domain" description="Disease resistance N-terminal" evidence="7">
    <location>
        <begin position="19"/>
        <end position="96"/>
    </location>
</feature>
<dbReference type="InterPro" id="IPR041118">
    <property type="entry name" value="Rx_N"/>
</dbReference>
<dbReference type="InterPro" id="IPR044974">
    <property type="entry name" value="Disease_R_plants"/>
</dbReference>
<dbReference type="InterPro" id="IPR036388">
    <property type="entry name" value="WH-like_DNA-bd_sf"/>
</dbReference>
<dbReference type="Gene3D" id="3.80.10.10">
    <property type="entry name" value="Ribonuclease Inhibitor"/>
    <property type="match status" value="1"/>
</dbReference>
<dbReference type="Pfam" id="PF18052">
    <property type="entry name" value="Rx_N"/>
    <property type="match status" value="1"/>
</dbReference>
<keyword evidence="4" id="KW-0547">Nucleotide-binding</keyword>
<accession>A0A6V7QJ85</accession>
<dbReference type="SUPFAM" id="SSF52540">
    <property type="entry name" value="P-loop containing nucleoside triphosphate hydrolases"/>
    <property type="match status" value="1"/>
</dbReference>
<dbReference type="GO" id="GO:0009626">
    <property type="term" value="P:plant-type hypersensitive response"/>
    <property type="evidence" value="ECO:0007669"/>
    <property type="project" value="UniProtKB-ARBA"/>
</dbReference>
<dbReference type="Gene3D" id="1.10.10.10">
    <property type="entry name" value="Winged helix-like DNA-binding domain superfamily/Winged helix DNA-binding domain"/>
    <property type="match status" value="1"/>
</dbReference>
<dbReference type="FunFam" id="1.10.10.10:FF:000322">
    <property type="entry name" value="Probable disease resistance protein At1g63360"/>
    <property type="match status" value="1"/>
</dbReference>
<dbReference type="GO" id="GO:0043531">
    <property type="term" value="F:ADP binding"/>
    <property type="evidence" value="ECO:0007669"/>
    <property type="project" value="InterPro"/>
</dbReference>
<dbReference type="InterPro" id="IPR055414">
    <property type="entry name" value="LRR_R13L4/SHOC2-like"/>
</dbReference>
<proteinExistence type="inferred from homology"/>
<evidence type="ECO:0000259" key="9">
    <source>
        <dbReference type="Pfam" id="PF23598"/>
    </source>
</evidence>
<feature type="domain" description="Disease resistance R13L4/SHOC-2-like LRR" evidence="9">
    <location>
        <begin position="550"/>
        <end position="703"/>
    </location>
</feature>
<dbReference type="PRINTS" id="PR00364">
    <property type="entry name" value="DISEASERSIST"/>
</dbReference>
<feature type="domain" description="Disease resistance protein winged helix" evidence="8">
    <location>
        <begin position="409"/>
        <end position="477"/>
    </location>
</feature>
<keyword evidence="5" id="KW-0611">Plant defense</keyword>
<evidence type="ECO:0000256" key="5">
    <source>
        <dbReference type="ARBA" id="ARBA00022821"/>
    </source>
</evidence>
<evidence type="ECO:0000259" key="7">
    <source>
        <dbReference type="Pfam" id="PF18052"/>
    </source>
</evidence>
<dbReference type="InterPro" id="IPR027417">
    <property type="entry name" value="P-loop_NTPase"/>
</dbReference>
<organism evidence="10">
    <name type="scientific">Ananas comosus var. bracteatus</name>
    <name type="common">red pineapple</name>
    <dbReference type="NCBI Taxonomy" id="296719"/>
    <lineage>
        <taxon>Eukaryota</taxon>
        <taxon>Viridiplantae</taxon>
        <taxon>Streptophyta</taxon>
        <taxon>Embryophyta</taxon>
        <taxon>Tracheophyta</taxon>
        <taxon>Spermatophyta</taxon>
        <taxon>Magnoliopsida</taxon>
        <taxon>Liliopsida</taxon>
        <taxon>Poales</taxon>
        <taxon>Bromeliaceae</taxon>
        <taxon>Bromelioideae</taxon>
        <taxon>Ananas</taxon>
    </lineage>
</organism>
<protein>
    <submittedName>
        <fullName evidence="10">Uncharacterized protein</fullName>
    </submittedName>
</protein>
<evidence type="ECO:0000256" key="3">
    <source>
        <dbReference type="ARBA" id="ARBA00022737"/>
    </source>
</evidence>
<dbReference type="Gene3D" id="3.40.50.300">
    <property type="entry name" value="P-loop containing nucleotide triphosphate hydrolases"/>
    <property type="match status" value="1"/>
</dbReference>
<feature type="domain" description="NB-ARC" evidence="6">
    <location>
        <begin position="232"/>
        <end position="325"/>
    </location>
</feature>